<accession>A0A9P1E0D5</accession>
<reference evidence="1" key="1">
    <citation type="submission" date="2022-07" db="EMBL/GenBank/DDBJ databases">
        <authorList>
            <person name="Macas J."/>
            <person name="Novak P."/>
            <person name="Neumann P."/>
        </authorList>
    </citation>
    <scope>NUCLEOTIDE SEQUENCE</scope>
</reference>
<keyword evidence="2" id="KW-1185">Reference proteome</keyword>
<name>A0A9P1E0D5_CUSEU</name>
<dbReference type="AlphaFoldDB" id="A0A9P1E0D5"/>
<evidence type="ECO:0000313" key="2">
    <source>
        <dbReference type="Proteomes" id="UP001152484"/>
    </source>
</evidence>
<organism evidence="1 2">
    <name type="scientific">Cuscuta europaea</name>
    <name type="common">European dodder</name>
    <dbReference type="NCBI Taxonomy" id="41803"/>
    <lineage>
        <taxon>Eukaryota</taxon>
        <taxon>Viridiplantae</taxon>
        <taxon>Streptophyta</taxon>
        <taxon>Embryophyta</taxon>
        <taxon>Tracheophyta</taxon>
        <taxon>Spermatophyta</taxon>
        <taxon>Magnoliopsida</taxon>
        <taxon>eudicotyledons</taxon>
        <taxon>Gunneridae</taxon>
        <taxon>Pentapetalae</taxon>
        <taxon>asterids</taxon>
        <taxon>lamiids</taxon>
        <taxon>Solanales</taxon>
        <taxon>Convolvulaceae</taxon>
        <taxon>Cuscuteae</taxon>
        <taxon>Cuscuta</taxon>
        <taxon>Cuscuta subgen. Cuscuta</taxon>
    </lineage>
</organism>
<sequence length="21" mass="2475">MRYSQFHLPSVCCGFYKLGHT</sequence>
<proteinExistence type="predicted"/>
<gene>
    <name evidence="1" type="ORF">CEURO_LOCUS3771</name>
</gene>
<dbReference type="EMBL" id="CAMAPE010000006">
    <property type="protein sequence ID" value="CAH9070775.1"/>
    <property type="molecule type" value="Genomic_DNA"/>
</dbReference>
<dbReference type="Proteomes" id="UP001152484">
    <property type="component" value="Unassembled WGS sequence"/>
</dbReference>
<comment type="caution">
    <text evidence="1">The sequence shown here is derived from an EMBL/GenBank/DDBJ whole genome shotgun (WGS) entry which is preliminary data.</text>
</comment>
<evidence type="ECO:0000313" key="1">
    <source>
        <dbReference type="EMBL" id="CAH9070775.1"/>
    </source>
</evidence>
<protein>
    <submittedName>
        <fullName evidence="1">Uncharacterized protein</fullName>
    </submittedName>
</protein>